<name>A0A3E1Q7R7_9FLAO</name>
<evidence type="ECO:0000313" key="2">
    <source>
        <dbReference type="EMBL" id="RFN58175.1"/>
    </source>
</evidence>
<reference evidence="2 3" key="1">
    <citation type="journal article" date="2007" name="Int. J. Syst. Evol. Microbiol.">
        <title>Marixanthomonas ophiurae gen. nov., sp. nov., a marine bacterium of the family Flavobacteriaceae isolated from a deep-sea brittle star.</title>
        <authorList>
            <person name="Romanenko L.A."/>
            <person name="Uchino M."/>
            <person name="Frolova G.M."/>
            <person name="Mikhailov V.V."/>
        </authorList>
    </citation>
    <scope>NUCLEOTIDE SEQUENCE [LARGE SCALE GENOMIC DNA]</scope>
    <source>
        <strain evidence="2 3">KMM 3046</strain>
    </source>
</reference>
<dbReference type="EMBL" id="QVID01000002">
    <property type="protein sequence ID" value="RFN58175.1"/>
    <property type="molecule type" value="Genomic_DNA"/>
</dbReference>
<dbReference type="RefSeq" id="WP_117160123.1">
    <property type="nucleotide sequence ID" value="NZ_QVID01000002.1"/>
</dbReference>
<proteinExistence type="predicted"/>
<evidence type="ECO:0000256" key="1">
    <source>
        <dbReference type="SAM" id="SignalP"/>
    </source>
</evidence>
<sequence length="351" mass="41427">MKTATQTLYLIFALLFTTIAKAQVYYNDEKTGEEYEINQKTHKNIINAFLKEQKATAIEFNTNRSPDFPFRLKNKIGNWVLFHLGHENLYMEKEGRKYSFQFPTSVMEQHGFTFANRRGKTYLVNLYDKEVETKMGFDEVVINTKKETIFTYDKDYNEKEKIAIIIDKIVVRKDNTWGLIELRGDDLFYLSRNFLYNSPEEVPPATGFQVYQLEMMENIRQEYNIDLLIALDENGYYFKGRNKKTKLFGLYVGEGEAFESIPPKYDNIIEHKYTGTYEVWKNNKVGYYNSNFKLVFKPSFDDFEYVHLDYTYGCALKTNGKWELYDAFEPEKLIEGSAASIDELIGLWMDR</sequence>
<accession>A0A3E1Q7R7</accession>
<dbReference type="Proteomes" id="UP000261082">
    <property type="component" value="Unassembled WGS sequence"/>
</dbReference>
<gene>
    <name evidence="2" type="ORF">DZ858_13155</name>
</gene>
<dbReference type="AlphaFoldDB" id="A0A3E1Q7R7"/>
<comment type="caution">
    <text evidence="2">The sequence shown here is derived from an EMBL/GenBank/DDBJ whole genome shotgun (WGS) entry which is preliminary data.</text>
</comment>
<keyword evidence="3" id="KW-1185">Reference proteome</keyword>
<organism evidence="2 3">
    <name type="scientific">Marixanthomonas ophiurae</name>
    <dbReference type="NCBI Taxonomy" id="387659"/>
    <lineage>
        <taxon>Bacteria</taxon>
        <taxon>Pseudomonadati</taxon>
        <taxon>Bacteroidota</taxon>
        <taxon>Flavobacteriia</taxon>
        <taxon>Flavobacteriales</taxon>
        <taxon>Flavobacteriaceae</taxon>
        <taxon>Marixanthomonas</taxon>
    </lineage>
</organism>
<keyword evidence="1" id="KW-0732">Signal</keyword>
<feature type="signal peptide" evidence="1">
    <location>
        <begin position="1"/>
        <end position="22"/>
    </location>
</feature>
<feature type="chain" id="PRO_5017606671" description="WG repeat-containing protein" evidence="1">
    <location>
        <begin position="23"/>
        <end position="351"/>
    </location>
</feature>
<evidence type="ECO:0008006" key="4">
    <source>
        <dbReference type="Google" id="ProtNLM"/>
    </source>
</evidence>
<protein>
    <recommendedName>
        <fullName evidence="4">WG repeat-containing protein</fullName>
    </recommendedName>
</protein>
<dbReference type="OrthoDB" id="1423389at2"/>
<evidence type="ECO:0000313" key="3">
    <source>
        <dbReference type="Proteomes" id="UP000261082"/>
    </source>
</evidence>